<dbReference type="Proteomes" id="UP000037688">
    <property type="component" value="Unassembled WGS sequence"/>
</dbReference>
<organism evidence="2 3">
    <name type="scientific">Paenibacillus xylanivorans</name>
    <dbReference type="NCBI Taxonomy" id="1705561"/>
    <lineage>
        <taxon>Bacteria</taxon>
        <taxon>Bacillati</taxon>
        <taxon>Bacillota</taxon>
        <taxon>Bacilli</taxon>
        <taxon>Bacillales</taxon>
        <taxon>Paenibacillaceae</taxon>
        <taxon>Paenibacillus</taxon>
    </lineage>
</organism>
<dbReference type="AlphaFoldDB" id="A0A0N0C2F5"/>
<feature type="domain" description="RES" evidence="1">
    <location>
        <begin position="69"/>
        <end position="207"/>
    </location>
</feature>
<accession>A0A0N0C2F5</accession>
<dbReference type="InterPro" id="IPR014914">
    <property type="entry name" value="RES_dom"/>
</dbReference>
<dbReference type="PATRIC" id="fig|1705561.3.peg.6466"/>
<reference evidence="2 3" key="1">
    <citation type="submission" date="2015-08" db="EMBL/GenBank/DDBJ databases">
        <title>Draft genome sequence of cellulolytic and xylanolytic Paenibacillus sp. A59, isolated from a decaying forest soil from Patagonia, Argentina.</title>
        <authorList>
            <person name="Ghio S."/>
            <person name="Caceres A.M."/>
            <person name="Talia P."/>
            <person name="Grasso D."/>
            <person name="Campos E."/>
        </authorList>
    </citation>
    <scope>NUCLEOTIDE SEQUENCE [LARGE SCALE GENOMIC DNA]</scope>
    <source>
        <strain evidence="2 3">A59</strain>
    </source>
</reference>
<gene>
    <name evidence="2" type="ORF">AMS66_30560</name>
</gene>
<protein>
    <recommendedName>
        <fullName evidence="1">RES domain-containing protein</fullName>
    </recommendedName>
</protein>
<proteinExistence type="predicted"/>
<dbReference type="Pfam" id="PF08808">
    <property type="entry name" value="RES"/>
    <property type="match status" value="1"/>
</dbReference>
<dbReference type="SMART" id="SM00953">
    <property type="entry name" value="RES"/>
    <property type="match status" value="1"/>
</dbReference>
<keyword evidence="3" id="KW-1185">Reference proteome</keyword>
<name>A0A0N0C2F5_9BACL</name>
<evidence type="ECO:0000313" key="2">
    <source>
        <dbReference type="EMBL" id="KOY12737.1"/>
    </source>
</evidence>
<sequence length="222" mass="25643">MYIAQPEDTDMAIQEYIDQIKERRFFIDKESRLLDIFISSLNTFNISKEDVFYRGRILDEGKTEYTDSELHAPPINLVGVGRLNPRRVRYLYVTDTAHTAAAELRPWISAVVVVGKAIPKRELKVLNFVPTEEEKNKEKSYRRQVSQMFSQPVRPNISDVEYLVTQSIAEYVKLKGFDGIRYQSAVDSKGVNYCLFDPESMNIENSHKLKINHIDYGISEAP</sequence>
<evidence type="ECO:0000313" key="3">
    <source>
        <dbReference type="Proteomes" id="UP000037688"/>
    </source>
</evidence>
<evidence type="ECO:0000259" key="1">
    <source>
        <dbReference type="SMART" id="SM00953"/>
    </source>
</evidence>
<comment type="caution">
    <text evidence="2">The sequence shown here is derived from an EMBL/GenBank/DDBJ whole genome shotgun (WGS) entry which is preliminary data.</text>
</comment>
<dbReference type="RefSeq" id="WP_053784351.1">
    <property type="nucleotide sequence ID" value="NZ_LITU01000083.1"/>
</dbReference>
<dbReference type="OrthoDB" id="648213at2"/>
<dbReference type="EMBL" id="LITU01000083">
    <property type="protein sequence ID" value="KOY12737.1"/>
    <property type="molecule type" value="Genomic_DNA"/>
</dbReference>